<dbReference type="GO" id="GO:0016559">
    <property type="term" value="P:peroxisome fission"/>
    <property type="evidence" value="ECO:0007669"/>
    <property type="project" value="TreeGrafter"/>
</dbReference>
<dbReference type="GO" id="GO:0048312">
    <property type="term" value="P:intracellular distribution of mitochondria"/>
    <property type="evidence" value="ECO:0007669"/>
    <property type="project" value="TreeGrafter"/>
</dbReference>
<evidence type="ECO:0000313" key="2">
    <source>
        <dbReference type="EMBL" id="MBY76111.1"/>
    </source>
</evidence>
<dbReference type="GO" id="GO:0005874">
    <property type="term" value="C:microtubule"/>
    <property type="evidence" value="ECO:0007669"/>
    <property type="project" value="TreeGrafter"/>
</dbReference>
<dbReference type="PANTHER" id="PTHR11566">
    <property type="entry name" value="DYNAMIN"/>
    <property type="match status" value="1"/>
</dbReference>
<accession>A0A2S2QEJ3</accession>
<dbReference type="GO" id="GO:0005525">
    <property type="term" value="F:GTP binding"/>
    <property type="evidence" value="ECO:0007669"/>
    <property type="project" value="InterPro"/>
</dbReference>
<reference evidence="2" key="1">
    <citation type="submission" date="2018-04" db="EMBL/GenBank/DDBJ databases">
        <title>Transcriptome assembly of Sipha flava.</title>
        <authorList>
            <person name="Scully E.D."/>
            <person name="Geib S.M."/>
            <person name="Palmer N.A."/>
            <person name="Koch K."/>
            <person name="Bradshaw J."/>
            <person name="Heng-Moss T."/>
            <person name="Sarath G."/>
        </authorList>
    </citation>
    <scope>NUCLEOTIDE SEQUENCE</scope>
</reference>
<evidence type="ECO:0000259" key="1">
    <source>
        <dbReference type="PROSITE" id="PS51718"/>
    </source>
</evidence>
<dbReference type="OrthoDB" id="5061070at2759"/>
<dbReference type="SMART" id="SM00053">
    <property type="entry name" value="DYNc"/>
    <property type="match status" value="1"/>
</dbReference>
<dbReference type="PANTHER" id="PTHR11566:SF21">
    <property type="entry name" value="DYNAMIN RELATED PROTEIN 1, ISOFORM A"/>
    <property type="match status" value="1"/>
</dbReference>
<dbReference type="PRINTS" id="PR00195">
    <property type="entry name" value="DYNAMIN"/>
</dbReference>
<dbReference type="InterPro" id="IPR045063">
    <property type="entry name" value="Dynamin_N"/>
</dbReference>
<dbReference type="InterPro" id="IPR027417">
    <property type="entry name" value="P-loop_NTPase"/>
</dbReference>
<dbReference type="SUPFAM" id="SSF52540">
    <property type="entry name" value="P-loop containing nucleoside triphosphate hydrolases"/>
    <property type="match status" value="1"/>
</dbReference>
<dbReference type="InterPro" id="IPR001401">
    <property type="entry name" value="Dynamin_GTPase"/>
</dbReference>
<feature type="domain" description="Dynamin-type G" evidence="1">
    <location>
        <begin position="22"/>
        <end position="244"/>
    </location>
</feature>
<proteinExistence type="predicted"/>
<organism evidence="2">
    <name type="scientific">Sipha flava</name>
    <name type="common">yellow sugarcane aphid</name>
    <dbReference type="NCBI Taxonomy" id="143950"/>
    <lineage>
        <taxon>Eukaryota</taxon>
        <taxon>Metazoa</taxon>
        <taxon>Ecdysozoa</taxon>
        <taxon>Arthropoda</taxon>
        <taxon>Hexapoda</taxon>
        <taxon>Insecta</taxon>
        <taxon>Pterygota</taxon>
        <taxon>Neoptera</taxon>
        <taxon>Paraneoptera</taxon>
        <taxon>Hemiptera</taxon>
        <taxon>Sternorrhyncha</taxon>
        <taxon>Aphidomorpha</taxon>
        <taxon>Aphidoidea</taxon>
        <taxon>Aphididae</taxon>
        <taxon>Sipha</taxon>
    </lineage>
</organism>
<dbReference type="InterPro" id="IPR030381">
    <property type="entry name" value="G_DYNAMIN_dom"/>
</dbReference>
<dbReference type="GO" id="GO:0003924">
    <property type="term" value="F:GTPase activity"/>
    <property type="evidence" value="ECO:0007669"/>
    <property type="project" value="InterPro"/>
</dbReference>
<dbReference type="PROSITE" id="PS51718">
    <property type="entry name" value="G_DYNAMIN_2"/>
    <property type="match status" value="1"/>
</dbReference>
<dbReference type="GO" id="GO:0000266">
    <property type="term" value="P:mitochondrial fission"/>
    <property type="evidence" value="ECO:0007669"/>
    <property type="project" value="TreeGrafter"/>
</dbReference>
<dbReference type="GO" id="GO:0005739">
    <property type="term" value="C:mitochondrion"/>
    <property type="evidence" value="ECO:0007669"/>
    <property type="project" value="TreeGrafter"/>
</dbReference>
<dbReference type="Pfam" id="PF00350">
    <property type="entry name" value="Dynamin_N"/>
    <property type="match status" value="1"/>
</dbReference>
<name>A0A2S2QEJ3_9HEMI</name>
<protein>
    <submittedName>
        <fullName evidence="2">Dynamin-1-like protein</fullName>
    </submittedName>
</protein>
<dbReference type="InterPro" id="IPR022812">
    <property type="entry name" value="Dynamin"/>
</dbReference>
<dbReference type="AlphaFoldDB" id="A0A2S2QEJ3"/>
<gene>
    <name evidence="2" type="primary">DNM1L</name>
    <name evidence="2" type="ORF">g.2486</name>
</gene>
<dbReference type="EMBL" id="GGMS01006908">
    <property type="protein sequence ID" value="MBY76111.1"/>
    <property type="molecule type" value="Transcribed_RNA"/>
</dbReference>
<dbReference type="GO" id="GO:0006897">
    <property type="term" value="P:endocytosis"/>
    <property type="evidence" value="ECO:0007669"/>
    <property type="project" value="TreeGrafter"/>
</dbReference>
<sequence>MDIFTNKINKLQDVFSVIGCDKINFPQIVLVGTQNSGKSSVLESLVGKSFLPKGIGMATKAPLVLQRIRYSNQDYEELLKKTGKKTVDEWVIFDDKPNEILFDFDAVHDEIKKRTNQITGNNKCLTREQIVLKLYTRHYNLTFIDLPGMKTISEDNQQQDLDQQYISKLISHYTEQPNSIVLFILSAHEINNHANNENLKIANSFIGRTIAVVTKLDLVDRSTLIDSINILGRILNTSTRKPRY</sequence>
<dbReference type="GO" id="GO:0016020">
    <property type="term" value="C:membrane"/>
    <property type="evidence" value="ECO:0007669"/>
    <property type="project" value="TreeGrafter"/>
</dbReference>
<dbReference type="GO" id="GO:0008017">
    <property type="term" value="F:microtubule binding"/>
    <property type="evidence" value="ECO:0007669"/>
    <property type="project" value="TreeGrafter"/>
</dbReference>
<dbReference type="Gene3D" id="3.40.50.300">
    <property type="entry name" value="P-loop containing nucleotide triphosphate hydrolases"/>
    <property type="match status" value="1"/>
</dbReference>